<proteinExistence type="predicted"/>
<accession>A0ABU0KSU4</accession>
<comment type="caution">
    <text evidence="2">The sequence shown here is derived from an EMBL/GenBank/DDBJ whole genome shotgun (WGS) entry which is preliminary data.</text>
</comment>
<protein>
    <submittedName>
        <fullName evidence="2">Uncharacterized protein</fullName>
    </submittedName>
</protein>
<reference evidence="2 3" key="1">
    <citation type="submission" date="2023-07" db="EMBL/GenBank/DDBJ databases">
        <title>Genomic Encyclopedia of Type Strains, Phase IV (KMG-IV): sequencing the most valuable type-strain genomes for metagenomic binning, comparative biology and taxonomic classification.</title>
        <authorList>
            <person name="Goeker M."/>
        </authorList>
    </citation>
    <scope>NUCLEOTIDE SEQUENCE [LARGE SCALE GENOMIC DNA]</scope>
    <source>
        <strain evidence="2 3">DSM 14914</strain>
    </source>
</reference>
<keyword evidence="1" id="KW-1133">Transmembrane helix</keyword>
<organism evidence="2 3">
    <name type="scientific">Paenibacillus brasilensis</name>
    <dbReference type="NCBI Taxonomy" id="128574"/>
    <lineage>
        <taxon>Bacteria</taxon>
        <taxon>Bacillati</taxon>
        <taxon>Bacillota</taxon>
        <taxon>Bacilli</taxon>
        <taxon>Bacillales</taxon>
        <taxon>Paenibacillaceae</taxon>
        <taxon>Paenibacillus</taxon>
    </lineage>
</organism>
<evidence type="ECO:0000313" key="2">
    <source>
        <dbReference type="EMBL" id="MDQ0492499.1"/>
    </source>
</evidence>
<evidence type="ECO:0000313" key="3">
    <source>
        <dbReference type="Proteomes" id="UP001242811"/>
    </source>
</evidence>
<keyword evidence="1" id="KW-0472">Membrane</keyword>
<dbReference type="EMBL" id="JAUSWA010000002">
    <property type="protein sequence ID" value="MDQ0492499.1"/>
    <property type="molecule type" value="Genomic_DNA"/>
</dbReference>
<dbReference type="Proteomes" id="UP001242811">
    <property type="component" value="Unassembled WGS sequence"/>
</dbReference>
<name>A0ABU0KSU4_9BACL</name>
<gene>
    <name evidence="2" type="ORF">QOZ95_000646</name>
</gene>
<evidence type="ECO:0000256" key="1">
    <source>
        <dbReference type="SAM" id="Phobius"/>
    </source>
</evidence>
<keyword evidence="1" id="KW-0812">Transmembrane</keyword>
<feature type="transmembrane region" description="Helical" evidence="1">
    <location>
        <begin position="49"/>
        <end position="68"/>
    </location>
</feature>
<sequence>MTSFFHRDLSNSQSQTLNEKAFKTTVKMGLKASLLLEILSKVGLKNHKMTFGTAPFSFLETFVLWFFIL</sequence>
<keyword evidence="3" id="KW-1185">Reference proteome</keyword>